<dbReference type="InterPro" id="IPR036388">
    <property type="entry name" value="WH-like_DNA-bd_sf"/>
</dbReference>
<dbReference type="Gene3D" id="1.20.120.530">
    <property type="entry name" value="GntR ligand-binding domain-like"/>
    <property type="match status" value="1"/>
</dbReference>
<organism evidence="5 6">
    <name type="scientific">Sphingomonas tabacisoli</name>
    <dbReference type="NCBI Taxonomy" id="2249466"/>
    <lineage>
        <taxon>Bacteria</taxon>
        <taxon>Pseudomonadati</taxon>
        <taxon>Pseudomonadota</taxon>
        <taxon>Alphaproteobacteria</taxon>
        <taxon>Sphingomonadales</taxon>
        <taxon>Sphingomonadaceae</taxon>
        <taxon>Sphingomonas</taxon>
    </lineage>
</organism>
<protein>
    <submittedName>
        <fullName evidence="5">FadR/GntR family transcriptional regulator</fullName>
    </submittedName>
</protein>
<evidence type="ECO:0000259" key="4">
    <source>
        <dbReference type="PROSITE" id="PS50949"/>
    </source>
</evidence>
<gene>
    <name evidence="5" type="ORF">ACFSCW_10975</name>
</gene>
<sequence>MAEEKPYEPAHRLVARAIGTPIVTGHRPPGEILAKEVELAQQFGLSRSVIREALATLAAKGLIESRPRAGTRVRSRSAWNLLDPDVLAWMFEGAPPLSFIRSLFQLRLIIEPAAAELAATERRTDQLARMRDALDAMARYGLAIPEGQAADQEFHRALLDGTANELLVSLGGGIAAAVRWTTFFKYRTNRHPRDPIPQHRLLFDAIARSDGPAAREAAVALIRQAQFDTEAALGA</sequence>
<dbReference type="PRINTS" id="PR00035">
    <property type="entry name" value="HTHGNTR"/>
</dbReference>
<evidence type="ECO:0000256" key="2">
    <source>
        <dbReference type="ARBA" id="ARBA00023125"/>
    </source>
</evidence>
<reference evidence="6" key="1">
    <citation type="journal article" date="2019" name="Int. J. Syst. Evol. Microbiol.">
        <title>The Global Catalogue of Microorganisms (GCM) 10K type strain sequencing project: providing services to taxonomists for standard genome sequencing and annotation.</title>
        <authorList>
            <consortium name="The Broad Institute Genomics Platform"/>
            <consortium name="The Broad Institute Genome Sequencing Center for Infectious Disease"/>
            <person name="Wu L."/>
            <person name="Ma J."/>
        </authorList>
    </citation>
    <scope>NUCLEOTIDE SEQUENCE [LARGE SCALE GENOMIC DNA]</scope>
    <source>
        <strain evidence="6">CGMCC 1.16275</strain>
    </source>
</reference>
<keyword evidence="6" id="KW-1185">Reference proteome</keyword>
<evidence type="ECO:0000256" key="1">
    <source>
        <dbReference type="ARBA" id="ARBA00023015"/>
    </source>
</evidence>
<keyword evidence="1" id="KW-0805">Transcription regulation</keyword>
<dbReference type="RefSeq" id="WP_380889144.1">
    <property type="nucleotide sequence ID" value="NZ_JBHUDY010000001.1"/>
</dbReference>
<dbReference type="EMBL" id="JBHUDY010000001">
    <property type="protein sequence ID" value="MFD1612326.1"/>
    <property type="molecule type" value="Genomic_DNA"/>
</dbReference>
<evidence type="ECO:0000313" key="6">
    <source>
        <dbReference type="Proteomes" id="UP001597115"/>
    </source>
</evidence>
<dbReference type="InterPro" id="IPR008920">
    <property type="entry name" value="TF_FadR/GntR_C"/>
</dbReference>
<name>A0ABW4I2Z6_9SPHN</name>
<dbReference type="CDD" id="cd07377">
    <property type="entry name" value="WHTH_GntR"/>
    <property type="match status" value="1"/>
</dbReference>
<evidence type="ECO:0000313" key="5">
    <source>
        <dbReference type="EMBL" id="MFD1612326.1"/>
    </source>
</evidence>
<dbReference type="PROSITE" id="PS50949">
    <property type="entry name" value="HTH_GNTR"/>
    <property type="match status" value="1"/>
</dbReference>
<dbReference type="Pfam" id="PF07729">
    <property type="entry name" value="FCD"/>
    <property type="match status" value="1"/>
</dbReference>
<proteinExistence type="predicted"/>
<dbReference type="SUPFAM" id="SSF46785">
    <property type="entry name" value="Winged helix' DNA-binding domain"/>
    <property type="match status" value="1"/>
</dbReference>
<dbReference type="SMART" id="SM00345">
    <property type="entry name" value="HTH_GNTR"/>
    <property type="match status" value="1"/>
</dbReference>
<feature type="domain" description="HTH gntR-type" evidence="4">
    <location>
        <begin position="8"/>
        <end position="76"/>
    </location>
</feature>
<keyword evidence="3" id="KW-0804">Transcription</keyword>
<dbReference type="SUPFAM" id="SSF48008">
    <property type="entry name" value="GntR ligand-binding domain-like"/>
    <property type="match status" value="1"/>
</dbReference>
<dbReference type="Pfam" id="PF00392">
    <property type="entry name" value="GntR"/>
    <property type="match status" value="1"/>
</dbReference>
<dbReference type="InterPro" id="IPR036390">
    <property type="entry name" value="WH_DNA-bd_sf"/>
</dbReference>
<dbReference type="Gene3D" id="1.10.10.10">
    <property type="entry name" value="Winged helix-like DNA-binding domain superfamily/Winged helix DNA-binding domain"/>
    <property type="match status" value="1"/>
</dbReference>
<dbReference type="Proteomes" id="UP001597115">
    <property type="component" value="Unassembled WGS sequence"/>
</dbReference>
<dbReference type="InterPro" id="IPR000524">
    <property type="entry name" value="Tscrpt_reg_HTH_GntR"/>
</dbReference>
<dbReference type="PANTHER" id="PTHR43537">
    <property type="entry name" value="TRANSCRIPTIONAL REGULATOR, GNTR FAMILY"/>
    <property type="match status" value="1"/>
</dbReference>
<comment type="caution">
    <text evidence="5">The sequence shown here is derived from an EMBL/GenBank/DDBJ whole genome shotgun (WGS) entry which is preliminary data.</text>
</comment>
<dbReference type="PANTHER" id="PTHR43537:SF44">
    <property type="entry name" value="GNTR FAMILY REGULATORY PROTEIN"/>
    <property type="match status" value="1"/>
</dbReference>
<dbReference type="InterPro" id="IPR011711">
    <property type="entry name" value="GntR_C"/>
</dbReference>
<keyword evidence="2" id="KW-0238">DNA-binding</keyword>
<dbReference type="SMART" id="SM00895">
    <property type="entry name" value="FCD"/>
    <property type="match status" value="1"/>
</dbReference>
<accession>A0ABW4I2Z6</accession>
<evidence type="ECO:0000256" key="3">
    <source>
        <dbReference type="ARBA" id="ARBA00023163"/>
    </source>
</evidence>